<evidence type="ECO:0000256" key="3">
    <source>
        <dbReference type="ARBA" id="ARBA00012415"/>
    </source>
</evidence>
<evidence type="ECO:0000313" key="9">
    <source>
        <dbReference type="EMBL" id="PAV18899.1"/>
    </source>
</evidence>
<evidence type="ECO:0000256" key="5">
    <source>
        <dbReference type="ARBA" id="ARBA00022695"/>
    </source>
</evidence>
<evidence type="ECO:0000256" key="7">
    <source>
        <dbReference type="ARBA" id="ARBA00048128"/>
    </source>
</evidence>
<dbReference type="STRING" id="2282107.A0A286UH95"/>
<dbReference type="GO" id="GO:0003983">
    <property type="term" value="F:UTP:glucose-1-phosphate uridylyltransferase activity"/>
    <property type="evidence" value="ECO:0007669"/>
    <property type="project" value="UniProtKB-EC"/>
</dbReference>
<evidence type="ECO:0000313" key="10">
    <source>
        <dbReference type="Proteomes" id="UP000217199"/>
    </source>
</evidence>
<evidence type="ECO:0000256" key="4">
    <source>
        <dbReference type="ARBA" id="ARBA00022679"/>
    </source>
</evidence>
<dbReference type="Proteomes" id="UP000217199">
    <property type="component" value="Unassembled WGS sequence"/>
</dbReference>
<dbReference type="SUPFAM" id="SSF53448">
    <property type="entry name" value="Nucleotide-diphospho-sugar transferases"/>
    <property type="match status" value="1"/>
</dbReference>
<dbReference type="InParanoid" id="A0A286UH95"/>
<dbReference type="GO" id="GO:0006011">
    <property type="term" value="P:UDP-alpha-D-glucose metabolic process"/>
    <property type="evidence" value="ECO:0007669"/>
    <property type="project" value="InterPro"/>
</dbReference>
<feature type="region of interest" description="Disordered" evidence="8">
    <location>
        <begin position="42"/>
        <end position="74"/>
    </location>
</feature>
<dbReference type="InterPro" id="IPR002618">
    <property type="entry name" value="UDPGP_fam"/>
</dbReference>
<dbReference type="InterPro" id="IPR016267">
    <property type="entry name" value="UDPGP_trans"/>
</dbReference>
<comment type="caution">
    <text evidence="9">The sequence shown here is derived from an EMBL/GenBank/DDBJ whole genome shotgun (WGS) entry which is preliminary data.</text>
</comment>
<dbReference type="InterPro" id="IPR029044">
    <property type="entry name" value="Nucleotide-diphossugar_trans"/>
</dbReference>
<keyword evidence="10" id="KW-1185">Reference proteome</keyword>
<name>A0A286UH95_9AGAM</name>
<accession>A0A286UH95</accession>
<protein>
    <recommendedName>
        <fullName evidence="3">UTP--glucose-1-phosphate uridylyltransferase</fullName>
        <ecNumber evidence="3">2.7.7.9</ecNumber>
    </recommendedName>
    <alternativeName>
        <fullName evidence="6">UDP-glucose pyrophosphorylase</fullName>
    </alternativeName>
</protein>
<dbReference type="Gene3D" id="2.160.10.10">
    <property type="entry name" value="Hexapeptide repeat proteins"/>
    <property type="match status" value="1"/>
</dbReference>
<comment type="function">
    <text evidence="1">Plays a central role as a glucosyl donor in cellular metabolic pathways.</text>
</comment>
<comment type="catalytic activity">
    <reaction evidence="7">
        <text>alpha-D-glucose 1-phosphate + UTP + H(+) = UDP-alpha-D-glucose + diphosphate</text>
        <dbReference type="Rhea" id="RHEA:19889"/>
        <dbReference type="ChEBI" id="CHEBI:15378"/>
        <dbReference type="ChEBI" id="CHEBI:33019"/>
        <dbReference type="ChEBI" id="CHEBI:46398"/>
        <dbReference type="ChEBI" id="CHEBI:58601"/>
        <dbReference type="ChEBI" id="CHEBI:58885"/>
        <dbReference type="EC" id="2.7.7.9"/>
    </reaction>
</comment>
<comment type="similarity">
    <text evidence="2">Belongs to the UDPGP type 1 family.</text>
</comment>
<dbReference type="CDD" id="cd00897">
    <property type="entry name" value="UGPase_euk"/>
    <property type="match status" value="1"/>
</dbReference>
<dbReference type="PANTHER" id="PTHR43511">
    <property type="match status" value="1"/>
</dbReference>
<reference evidence="9 10" key="1">
    <citation type="journal article" date="2017" name="Mol. Ecol.">
        <title>Comparative and population genomic landscape of Phellinus noxius: A hypervariable fungus causing root rot in trees.</title>
        <authorList>
            <person name="Chung C.L."/>
            <person name="Lee T.J."/>
            <person name="Akiba M."/>
            <person name="Lee H.H."/>
            <person name="Kuo T.H."/>
            <person name="Liu D."/>
            <person name="Ke H.M."/>
            <person name="Yokoi T."/>
            <person name="Roa M.B."/>
            <person name="Lu M.J."/>
            <person name="Chang Y.Y."/>
            <person name="Ann P.J."/>
            <person name="Tsai J.N."/>
            <person name="Chen C.Y."/>
            <person name="Tzean S.S."/>
            <person name="Ota Y."/>
            <person name="Hattori T."/>
            <person name="Sahashi N."/>
            <person name="Liou R.F."/>
            <person name="Kikuchi T."/>
            <person name="Tsai I.J."/>
        </authorList>
    </citation>
    <scope>NUCLEOTIDE SEQUENCE [LARGE SCALE GENOMIC DNA]</scope>
    <source>
        <strain evidence="9 10">FFPRI411160</strain>
    </source>
</reference>
<sequence length="607" mass="67561">MMLEINNTFPYGSRIQLGEPGPSSRLASRFALAKAQASDSIWTIREESTSNTNSEECSEAPTPAPSPTSPLAPTRHCLKRHRTVQAPPPTPVTPSSFTTISRTMAGSLLPTSDSVSSRARGTSHIDFKTATTGVAAKAMRNELGRLVASVQEQTAKKAFDTEMQSFFDLFTRYLAERAKSQEIVWDKIKSPAPEQIVPYDRLPKVNDPKVLDKLAVLKVNGGLGTSMGMTGAKSALEVKDDMTFLDLTVRQIEHLNTTHHVDVPLILMTSFNTHDDTLRIIKKYANQQLRITTFNQSRYPRIHKETLLPLAKSADDDKALWYPPGHGDLYNAITQSGVLNQLLAEGKEYLFVSNSDNLGAVVDQGILKHMIDTQAEFIMEVTDKTKADVKGGTLIDYEGSIRLLEIAQVPSEHVEDFKAIRKFKIFNTNNLWINLKALKRIMEEEGMELEIIINPKSTDDGIPVVQLETAAGAAIKHFRNAHGINVPRSRFLPVKSCSDLLLIKSDIYSLEHGQLVINENRLFGTTPVIKLGDHFKKIQQFQKRFKKIPKIIELDHLTVTGDVYFGRNVTLRGTVIVVANEGQRIDIPDGCILENRLLSGNLNMIEL</sequence>
<proteinExistence type="inferred from homology"/>
<dbReference type="Gene3D" id="3.90.550.10">
    <property type="entry name" value="Spore Coat Polysaccharide Biosynthesis Protein SpsA, Chain A"/>
    <property type="match status" value="1"/>
</dbReference>
<dbReference type="EC" id="2.7.7.9" evidence="3"/>
<dbReference type="EMBL" id="NBII01000005">
    <property type="protein sequence ID" value="PAV18899.1"/>
    <property type="molecule type" value="Genomic_DNA"/>
</dbReference>
<feature type="compositionally biased region" description="Low complexity" evidence="8">
    <location>
        <begin position="49"/>
        <end position="61"/>
    </location>
</feature>
<evidence type="ECO:0000256" key="6">
    <source>
        <dbReference type="ARBA" id="ARBA00031959"/>
    </source>
</evidence>
<dbReference type="OrthoDB" id="932129at2759"/>
<dbReference type="FunCoup" id="A0A286UH95">
    <property type="interactions" value="400"/>
</dbReference>
<dbReference type="FunFam" id="2.160.10.10:FF:000001">
    <property type="entry name" value="UTP--glucose-1-phosphate uridylyltransferase"/>
    <property type="match status" value="1"/>
</dbReference>
<keyword evidence="4" id="KW-0808">Transferase</keyword>
<dbReference type="AlphaFoldDB" id="A0A286UH95"/>
<dbReference type="Pfam" id="PF01704">
    <property type="entry name" value="UDPGP"/>
    <property type="match status" value="1"/>
</dbReference>
<evidence type="ECO:0000256" key="2">
    <source>
        <dbReference type="ARBA" id="ARBA00010401"/>
    </source>
</evidence>
<organism evidence="9 10">
    <name type="scientific">Pyrrhoderma noxium</name>
    <dbReference type="NCBI Taxonomy" id="2282107"/>
    <lineage>
        <taxon>Eukaryota</taxon>
        <taxon>Fungi</taxon>
        <taxon>Dikarya</taxon>
        <taxon>Basidiomycota</taxon>
        <taxon>Agaricomycotina</taxon>
        <taxon>Agaricomycetes</taxon>
        <taxon>Hymenochaetales</taxon>
        <taxon>Hymenochaetaceae</taxon>
        <taxon>Pyrrhoderma</taxon>
    </lineage>
</organism>
<keyword evidence="5 9" id="KW-0548">Nucleotidyltransferase</keyword>
<dbReference type="FunFam" id="3.90.550.10:FF:000002">
    <property type="entry name" value="UTP--glucose-1-phosphate uridylyltransferase"/>
    <property type="match status" value="1"/>
</dbReference>
<evidence type="ECO:0000256" key="8">
    <source>
        <dbReference type="SAM" id="MobiDB-lite"/>
    </source>
</evidence>
<gene>
    <name evidence="9" type="ORF">PNOK_0574200</name>
</gene>
<evidence type="ECO:0000256" key="1">
    <source>
        <dbReference type="ARBA" id="ARBA00003449"/>
    </source>
</evidence>